<reference evidence="2 3" key="1">
    <citation type="submission" date="2020-11" db="EMBL/GenBank/DDBJ databases">
        <authorList>
            <person name="Kim M.K."/>
        </authorList>
    </citation>
    <scope>NUCLEOTIDE SEQUENCE [LARGE SCALE GENOMIC DNA]</scope>
    <source>
        <strain evidence="2 3">BT290</strain>
    </source>
</reference>
<proteinExistence type="predicted"/>
<feature type="domain" description="CheW-like" evidence="1">
    <location>
        <begin position="3"/>
        <end position="147"/>
    </location>
</feature>
<dbReference type="EMBL" id="JADQDN010000004">
    <property type="protein sequence ID" value="MBF9196246.1"/>
    <property type="molecule type" value="Genomic_DNA"/>
</dbReference>
<dbReference type="Pfam" id="PF01584">
    <property type="entry name" value="CheW"/>
    <property type="match status" value="1"/>
</dbReference>
<dbReference type="SMART" id="SM00260">
    <property type="entry name" value="CheW"/>
    <property type="match status" value="1"/>
</dbReference>
<dbReference type="InterPro" id="IPR002545">
    <property type="entry name" value="CheW-lke_dom"/>
</dbReference>
<keyword evidence="3" id="KW-1185">Reference proteome</keyword>
<accession>A0ABS0HSJ5</accession>
<evidence type="ECO:0000313" key="2">
    <source>
        <dbReference type="EMBL" id="MBF9196246.1"/>
    </source>
</evidence>
<dbReference type="InterPro" id="IPR039315">
    <property type="entry name" value="CheW"/>
</dbReference>
<comment type="caution">
    <text evidence="2">The sequence shown here is derived from an EMBL/GenBank/DDBJ whole genome shotgun (WGS) entry which is preliminary data.</text>
</comment>
<gene>
    <name evidence="2" type="ORF">I2H36_09360</name>
</gene>
<evidence type="ECO:0000313" key="3">
    <source>
        <dbReference type="Proteomes" id="UP000611708"/>
    </source>
</evidence>
<dbReference type="Proteomes" id="UP000611708">
    <property type="component" value="Unassembled WGS sequence"/>
</dbReference>
<dbReference type="Gene3D" id="2.40.50.180">
    <property type="entry name" value="CheA-289, Domain 4"/>
    <property type="match status" value="1"/>
</dbReference>
<dbReference type="RefSeq" id="WP_196263638.1">
    <property type="nucleotide sequence ID" value="NZ_JADQDN010000004.1"/>
</dbReference>
<name>A0ABS0HSJ5_9HYPH</name>
<dbReference type="PANTHER" id="PTHR22617">
    <property type="entry name" value="CHEMOTAXIS SENSOR HISTIDINE KINASE-RELATED"/>
    <property type="match status" value="1"/>
</dbReference>
<dbReference type="SUPFAM" id="SSF50341">
    <property type="entry name" value="CheW-like"/>
    <property type="match status" value="1"/>
</dbReference>
<dbReference type="InterPro" id="IPR036061">
    <property type="entry name" value="CheW-like_dom_sf"/>
</dbReference>
<dbReference type="Gene3D" id="2.30.30.40">
    <property type="entry name" value="SH3 Domains"/>
    <property type="match status" value="1"/>
</dbReference>
<organism evidence="2 3">
    <name type="scientific">Microvirga terrestris</name>
    <dbReference type="NCBI Taxonomy" id="2791024"/>
    <lineage>
        <taxon>Bacteria</taxon>
        <taxon>Pseudomonadati</taxon>
        <taxon>Pseudomonadota</taxon>
        <taxon>Alphaproteobacteria</taxon>
        <taxon>Hyphomicrobiales</taxon>
        <taxon>Methylobacteriaceae</taxon>
        <taxon>Microvirga</taxon>
    </lineage>
</organism>
<dbReference type="PANTHER" id="PTHR22617:SF23">
    <property type="entry name" value="CHEMOTAXIS PROTEIN CHEW"/>
    <property type="match status" value="1"/>
</dbReference>
<protein>
    <submittedName>
        <fullName evidence="2">Chemotaxis protein CheW</fullName>
    </submittedName>
</protein>
<evidence type="ECO:0000259" key="1">
    <source>
        <dbReference type="PROSITE" id="PS50851"/>
    </source>
</evidence>
<dbReference type="PROSITE" id="PS50851">
    <property type="entry name" value="CHEW"/>
    <property type="match status" value="1"/>
</dbReference>
<sequence length="168" mass="18153">MASLQIIIFDVCGTACALHRGAVREFLPLPRLWRPPALPRPVAGFFNLGGDAVPVLRLDVLFGLQKGEGEPEADLYRHLILIGASGSAGPNALLVDRVLDVATVNTAQISDVRQAGTLNGCVEAEVTWSDRLVHLLSAERILLAEEQQALAELGRQMQSRLNEWAVPA</sequence>